<dbReference type="RefSeq" id="WP_150204355.1">
    <property type="nucleotide sequence ID" value="NZ_CAUQTN010000028.1"/>
</dbReference>
<dbReference type="AlphaFoldDB" id="A0A5P1X3H6"/>
<dbReference type="GO" id="GO:0015171">
    <property type="term" value="F:amino acid transmembrane transporter activity"/>
    <property type="evidence" value="ECO:0007669"/>
    <property type="project" value="TreeGrafter"/>
</dbReference>
<dbReference type="Proteomes" id="UP000325295">
    <property type="component" value="Chromosome"/>
</dbReference>
<name>A0A5P1X3H6_9LACO</name>
<feature type="transmembrane region" description="Helical" evidence="6">
    <location>
        <begin position="70"/>
        <end position="90"/>
    </location>
</feature>
<keyword evidence="8" id="KW-1185">Reference proteome</keyword>
<dbReference type="EMBL" id="CP043939">
    <property type="protein sequence ID" value="QER67955.1"/>
    <property type="molecule type" value="Genomic_DNA"/>
</dbReference>
<comment type="subcellular location">
    <subcellularLocation>
        <location evidence="1">Cell membrane</location>
        <topology evidence="1">Multi-pass membrane protein</topology>
    </subcellularLocation>
</comment>
<evidence type="ECO:0000256" key="2">
    <source>
        <dbReference type="ARBA" id="ARBA00022475"/>
    </source>
</evidence>
<dbReference type="OrthoDB" id="5638726at2"/>
<accession>A0A5P1X3H6</accession>
<feature type="transmembrane region" description="Helical" evidence="6">
    <location>
        <begin position="6"/>
        <end position="27"/>
    </location>
</feature>
<proteinExistence type="predicted"/>
<organism evidence="7 8">
    <name type="scientific">Paucilactobacillus nenjiangensis</name>
    <dbReference type="NCBI Taxonomy" id="1296540"/>
    <lineage>
        <taxon>Bacteria</taxon>
        <taxon>Bacillati</taxon>
        <taxon>Bacillota</taxon>
        <taxon>Bacilli</taxon>
        <taxon>Lactobacillales</taxon>
        <taxon>Lactobacillaceae</taxon>
        <taxon>Paucilactobacillus</taxon>
    </lineage>
</organism>
<evidence type="ECO:0000256" key="6">
    <source>
        <dbReference type="SAM" id="Phobius"/>
    </source>
</evidence>
<evidence type="ECO:0000313" key="8">
    <source>
        <dbReference type="Proteomes" id="UP000325295"/>
    </source>
</evidence>
<sequence>MWPIYLKGLLISLALVCSIGVQNIFVFNNAIANKLSRSILFASFIWIADTALTVIAFLGMGAIISTHPVFKIIVMAVGGLMVIWIGYGIIKSAASFKFDLAQNQLTTKRAFIMSWIVTWANPQALIDTSLMLGAFRSTLTEA</sequence>
<dbReference type="Pfam" id="PF01810">
    <property type="entry name" value="LysE"/>
    <property type="match status" value="1"/>
</dbReference>
<feature type="transmembrane region" description="Helical" evidence="6">
    <location>
        <begin position="39"/>
        <end position="64"/>
    </location>
</feature>
<evidence type="ECO:0008006" key="9">
    <source>
        <dbReference type="Google" id="ProtNLM"/>
    </source>
</evidence>
<dbReference type="GO" id="GO:0005886">
    <property type="term" value="C:plasma membrane"/>
    <property type="evidence" value="ECO:0007669"/>
    <property type="project" value="UniProtKB-SubCell"/>
</dbReference>
<dbReference type="PANTHER" id="PTHR30086">
    <property type="entry name" value="ARGININE EXPORTER PROTEIN ARGO"/>
    <property type="match status" value="1"/>
</dbReference>
<evidence type="ECO:0000256" key="5">
    <source>
        <dbReference type="ARBA" id="ARBA00023136"/>
    </source>
</evidence>
<evidence type="ECO:0000256" key="1">
    <source>
        <dbReference type="ARBA" id="ARBA00004651"/>
    </source>
</evidence>
<dbReference type="InterPro" id="IPR001123">
    <property type="entry name" value="LeuE-type"/>
</dbReference>
<protein>
    <recommendedName>
        <fullName evidence="9">Amino acid transporter</fullName>
    </recommendedName>
</protein>
<gene>
    <name evidence="7" type="ORF">F0161_08930</name>
</gene>
<evidence type="ECO:0000256" key="3">
    <source>
        <dbReference type="ARBA" id="ARBA00022692"/>
    </source>
</evidence>
<keyword evidence="2" id="KW-1003">Cell membrane</keyword>
<reference evidence="7 8" key="1">
    <citation type="submission" date="2019-09" db="EMBL/GenBank/DDBJ databases">
        <title>Complete Genome Sequence of Lactobacillus nenjiangensis SH-Y15, isolated from sauerkraut.</title>
        <authorList>
            <person name="Yang H."/>
        </authorList>
    </citation>
    <scope>NUCLEOTIDE SEQUENCE [LARGE SCALE GENOMIC DNA]</scope>
    <source>
        <strain evidence="7 8">SH-Y15</strain>
    </source>
</reference>
<keyword evidence="4 6" id="KW-1133">Transmembrane helix</keyword>
<keyword evidence="5 6" id="KW-0472">Membrane</keyword>
<evidence type="ECO:0000313" key="7">
    <source>
        <dbReference type="EMBL" id="QER67955.1"/>
    </source>
</evidence>
<evidence type="ECO:0000256" key="4">
    <source>
        <dbReference type="ARBA" id="ARBA00022989"/>
    </source>
</evidence>
<dbReference type="KEGG" id="lnn:F0161_08930"/>
<dbReference type="PANTHER" id="PTHR30086:SF20">
    <property type="entry name" value="ARGININE EXPORTER PROTEIN ARGO-RELATED"/>
    <property type="match status" value="1"/>
</dbReference>
<keyword evidence="3 6" id="KW-0812">Transmembrane</keyword>